<dbReference type="Gene3D" id="2.60.120.10">
    <property type="entry name" value="Jelly Rolls"/>
    <property type="match status" value="1"/>
</dbReference>
<dbReference type="SMART" id="SM00342">
    <property type="entry name" value="HTH_ARAC"/>
    <property type="match status" value="1"/>
</dbReference>
<dbReference type="PROSITE" id="PS01124">
    <property type="entry name" value="HTH_ARAC_FAMILY_2"/>
    <property type="match status" value="1"/>
</dbReference>
<dbReference type="Gene3D" id="1.10.10.60">
    <property type="entry name" value="Homeodomain-like"/>
    <property type="match status" value="2"/>
</dbReference>
<reference evidence="6" key="1">
    <citation type="journal article" date="2019" name="Int. J. Syst. Evol. Microbiol.">
        <title>The Global Catalogue of Microorganisms (GCM) 10K type strain sequencing project: providing services to taxonomists for standard genome sequencing and annotation.</title>
        <authorList>
            <consortium name="The Broad Institute Genomics Platform"/>
            <consortium name="The Broad Institute Genome Sequencing Center for Infectious Disease"/>
            <person name="Wu L."/>
            <person name="Ma J."/>
        </authorList>
    </citation>
    <scope>NUCLEOTIDE SEQUENCE [LARGE SCALE GENOMIC DNA]</scope>
    <source>
        <strain evidence="6">CGMCC 1.3240</strain>
    </source>
</reference>
<keyword evidence="6" id="KW-1185">Reference proteome</keyword>
<dbReference type="SUPFAM" id="SSF46689">
    <property type="entry name" value="Homeodomain-like"/>
    <property type="match status" value="1"/>
</dbReference>
<sequence>MYQWVESNRWLNQYALRLKSQGAVFTVHYWGVDECHFSNPVHKHSFFEICYTLSGEGTYQDHGREYPLSPHTLFCSRPGIMHRIQSVKGLQLLFVAFELDEHSSTEQAVSTFQALAETETVCLFGVEQSPAAQLWRSLLRRTDHQSNLPEQVIPELAGALVHSLAAVFNKERISSGPIPRRSSSALLKQAKLYIVDNLSDGELSLGKVAAHINISPRQLSRLFSDNILESFTEYVRQQRIRQAGELLRHSELSIKEIAELTGFGSVHYFTRTFRSMMQSTPARYREDSQHKE</sequence>
<dbReference type="EMBL" id="JBHSOW010000128">
    <property type="protein sequence ID" value="MFC5653555.1"/>
    <property type="molecule type" value="Genomic_DNA"/>
</dbReference>
<dbReference type="PANTHER" id="PTHR43280:SF28">
    <property type="entry name" value="HTH-TYPE TRANSCRIPTIONAL ACTIVATOR RHAS"/>
    <property type="match status" value="1"/>
</dbReference>
<dbReference type="InterPro" id="IPR003313">
    <property type="entry name" value="AraC-bd"/>
</dbReference>
<dbReference type="InterPro" id="IPR020449">
    <property type="entry name" value="Tscrpt_reg_AraC-type_HTH"/>
</dbReference>
<evidence type="ECO:0000313" key="5">
    <source>
        <dbReference type="EMBL" id="MFC5653555.1"/>
    </source>
</evidence>
<dbReference type="Pfam" id="PF02311">
    <property type="entry name" value="AraC_binding"/>
    <property type="match status" value="1"/>
</dbReference>
<protein>
    <submittedName>
        <fullName evidence="5">AraC family transcriptional regulator</fullName>
    </submittedName>
</protein>
<dbReference type="SUPFAM" id="SSF51215">
    <property type="entry name" value="Regulatory protein AraC"/>
    <property type="match status" value="1"/>
</dbReference>
<dbReference type="InterPro" id="IPR009057">
    <property type="entry name" value="Homeodomain-like_sf"/>
</dbReference>
<organism evidence="5 6">
    <name type="scientific">Paenibacillus solisilvae</name>
    <dbReference type="NCBI Taxonomy" id="2486751"/>
    <lineage>
        <taxon>Bacteria</taxon>
        <taxon>Bacillati</taxon>
        <taxon>Bacillota</taxon>
        <taxon>Bacilli</taxon>
        <taxon>Bacillales</taxon>
        <taxon>Paenibacillaceae</taxon>
        <taxon>Paenibacillus</taxon>
    </lineage>
</organism>
<name>A0ABW0W6Q7_9BACL</name>
<comment type="caution">
    <text evidence="5">The sequence shown here is derived from an EMBL/GenBank/DDBJ whole genome shotgun (WGS) entry which is preliminary data.</text>
</comment>
<dbReference type="InterPro" id="IPR037923">
    <property type="entry name" value="HTH-like"/>
</dbReference>
<evidence type="ECO:0000256" key="2">
    <source>
        <dbReference type="ARBA" id="ARBA00023125"/>
    </source>
</evidence>
<evidence type="ECO:0000313" key="6">
    <source>
        <dbReference type="Proteomes" id="UP001596047"/>
    </source>
</evidence>
<evidence type="ECO:0000256" key="3">
    <source>
        <dbReference type="ARBA" id="ARBA00023163"/>
    </source>
</evidence>
<evidence type="ECO:0000256" key="1">
    <source>
        <dbReference type="ARBA" id="ARBA00023015"/>
    </source>
</evidence>
<feature type="domain" description="HTH araC/xylS-type" evidence="4">
    <location>
        <begin position="188"/>
        <end position="287"/>
    </location>
</feature>
<dbReference type="RefSeq" id="WP_379192233.1">
    <property type="nucleotide sequence ID" value="NZ_JBHSOW010000128.1"/>
</dbReference>
<keyword evidence="2" id="KW-0238">DNA-binding</keyword>
<dbReference type="CDD" id="cd02208">
    <property type="entry name" value="cupin_RmlC-like"/>
    <property type="match status" value="1"/>
</dbReference>
<keyword evidence="3" id="KW-0804">Transcription</keyword>
<keyword evidence="1" id="KW-0805">Transcription regulation</keyword>
<proteinExistence type="predicted"/>
<evidence type="ECO:0000259" key="4">
    <source>
        <dbReference type="PROSITE" id="PS01124"/>
    </source>
</evidence>
<gene>
    <name evidence="5" type="ORF">ACFPYJ_31430</name>
</gene>
<dbReference type="InterPro" id="IPR018060">
    <property type="entry name" value="HTH_AraC"/>
</dbReference>
<accession>A0ABW0W6Q7</accession>
<dbReference type="Pfam" id="PF12833">
    <property type="entry name" value="HTH_18"/>
    <property type="match status" value="1"/>
</dbReference>
<dbReference type="PANTHER" id="PTHR43280">
    <property type="entry name" value="ARAC-FAMILY TRANSCRIPTIONAL REGULATOR"/>
    <property type="match status" value="1"/>
</dbReference>
<dbReference type="PRINTS" id="PR00032">
    <property type="entry name" value="HTHARAC"/>
</dbReference>
<dbReference type="InterPro" id="IPR014710">
    <property type="entry name" value="RmlC-like_jellyroll"/>
</dbReference>
<dbReference type="Proteomes" id="UP001596047">
    <property type="component" value="Unassembled WGS sequence"/>
</dbReference>